<keyword evidence="3" id="KW-1185">Reference proteome</keyword>
<dbReference type="AlphaFoldDB" id="A0A7J5ZIT5"/>
<dbReference type="Gene3D" id="2.60.40.10">
    <property type="entry name" value="Immunoglobulins"/>
    <property type="match status" value="1"/>
</dbReference>
<evidence type="ECO:0000313" key="2">
    <source>
        <dbReference type="EMBL" id="KAF4070383.1"/>
    </source>
</evidence>
<dbReference type="Gene3D" id="2.60.40.1930">
    <property type="match status" value="1"/>
</dbReference>
<organism evidence="2 3">
    <name type="scientific">Ameiurus melas</name>
    <name type="common">Black bullhead</name>
    <name type="synonym">Silurus melas</name>
    <dbReference type="NCBI Taxonomy" id="219545"/>
    <lineage>
        <taxon>Eukaryota</taxon>
        <taxon>Metazoa</taxon>
        <taxon>Chordata</taxon>
        <taxon>Craniata</taxon>
        <taxon>Vertebrata</taxon>
        <taxon>Euteleostomi</taxon>
        <taxon>Actinopterygii</taxon>
        <taxon>Neopterygii</taxon>
        <taxon>Teleostei</taxon>
        <taxon>Ostariophysi</taxon>
        <taxon>Siluriformes</taxon>
        <taxon>Ictaluridae</taxon>
        <taxon>Ameiurus</taxon>
    </lineage>
</organism>
<dbReference type="PANTHER" id="PTHR11412:SF160">
    <property type="entry name" value="ALPHA-2-MACROGLOBULIN-LIKE PROTEIN 1"/>
    <property type="match status" value="1"/>
</dbReference>
<evidence type="ECO:0000259" key="1">
    <source>
        <dbReference type="SMART" id="SM01359"/>
    </source>
</evidence>
<gene>
    <name evidence="2" type="ORF">AMELA_G00284880</name>
</gene>
<reference evidence="2 3" key="1">
    <citation type="submission" date="2020-02" db="EMBL/GenBank/DDBJ databases">
        <title>A chromosome-scale genome assembly of the black bullhead catfish (Ameiurus melas).</title>
        <authorList>
            <person name="Wen M."/>
            <person name="Zham M."/>
            <person name="Cabau C."/>
            <person name="Klopp C."/>
            <person name="Donnadieu C."/>
            <person name="Roques C."/>
            <person name="Bouchez O."/>
            <person name="Lampietro C."/>
            <person name="Jouanno E."/>
            <person name="Herpin A."/>
            <person name="Louis A."/>
            <person name="Berthelot C."/>
            <person name="Parey E."/>
            <person name="Roest-Crollius H."/>
            <person name="Braasch I."/>
            <person name="Postlethwait J."/>
            <person name="Robinson-Rechavi M."/>
            <person name="Echchiki A."/>
            <person name="Begum T."/>
            <person name="Montfort J."/>
            <person name="Schartl M."/>
            <person name="Bobe J."/>
            <person name="Guiguen Y."/>
        </authorList>
    </citation>
    <scope>NUCLEOTIDE SEQUENCE [LARGE SCALE GENOMIC DNA]</scope>
    <source>
        <strain evidence="2">M_S1</strain>
        <tissue evidence="2">Blood</tissue>
    </source>
</reference>
<dbReference type="Pfam" id="PF17789">
    <property type="entry name" value="MG4"/>
    <property type="match status" value="1"/>
</dbReference>
<feature type="non-terminal residue" evidence="2">
    <location>
        <position position="439"/>
    </location>
</feature>
<dbReference type="SMART" id="SM01359">
    <property type="entry name" value="A2M_N_2"/>
    <property type="match status" value="1"/>
</dbReference>
<name>A0A7J5ZIT5_AMEME</name>
<dbReference type="PANTHER" id="PTHR11412">
    <property type="entry name" value="MACROGLOBULIN / COMPLEMENT"/>
    <property type="match status" value="1"/>
</dbReference>
<evidence type="ECO:0000313" key="3">
    <source>
        <dbReference type="Proteomes" id="UP000593565"/>
    </source>
</evidence>
<dbReference type="InterPro" id="IPR040839">
    <property type="entry name" value="MG4"/>
</dbReference>
<accession>A0A7J5ZIT5</accession>
<sequence length="439" mass="49130">HVLNLKDYALTDSRYEDSIIAQCEVEESGTGVIMTGSSSSPITTNMVTISFEDSPTVFKPGLAYEGKIKVINPKSKPIGKKVIYLTVSYANNKHSVHKLVTNNKGIAQFSLNTEPWGPVAVTLEAKYEQTRRPRVYGGKHLVPYYPTAYLSLQPFYSKSQSFIKLMSSLMPFSCKKNAVIRAQYMIHQSALRPRQKTLTFYYMVMNKGHLVQQGHILETIHPGKEHRGKLVVTLKKMLKMTPVAQVVLYTVLPSDEVVADSKNYPIQLCLANKVSLKFSHPTEVPGSKTSLQLKAAPGSLCSVRAIDQRLLLLQPDNELNIQSVFNMLPVQLLSGYPYRVIERDSKHCWGIPPIRNIRLAALAQVPSAYFPNSGKVDVYNTFKDVGIKILTNVNIRKPCINGLWLSAPERMVEDFETKESISIASSSNQPVATIHKYFP</sequence>
<feature type="non-terminal residue" evidence="2">
    <location>
        <position position="1"/>
    </location>
</feature>
<proteinExistence type="predicted"/>
<dbReference type="InterPro" id="IPR011625">
    <property type="entry name" value="A2M_N_BRD"/>
</dbReference>
<comment type="caution">
    <text evidence="2">The sequence shown here is derived from an EMBL/GenBank/DDBJ whole genome shotgun (WGS) entry which is preliminary data.</text>
</comment>
<dbReference type="Proteomes" id="UP000593565">
    <property type="component" value="Unassembled WGS sequence"/>
</dbReference>
<dbReference type="Pfam" id="PF07703">
    <property type="entry name" value="A2M_BRD"/>
    <property type="match status" value="1"/>
</dbReference>
<dbReference type="EMBL" id="JAAGNN010000029">
    <property type="protein sequence ID" value="KAF4070383.1"/>
    <property type="molecule type" value="Genomic_DNA"/>
</dbReference>
<protein>
    <recommendedName>
        <fullName evidence="1">Alpha-2-macroglobulin bait region domain-containing protein</fullName>
    </recommendedName>
</protein>
<dbReference type="InterPro" id="IPR050473">
    <property type="entry name" value="A2M/Complement_sys"/>
</dbReference>
<feature type="domain" description="Alpha-2-macroglobulin bait region" evidence="1">
    <location>
        <begin position="163"/>
        <end position="313"/>
    </location>
</feature>
<dbReference type="InterPro" id="IPR013783">
    <property type="entry name" value="Ig-like_fold"/>
</dbReference>